<evidence type="ECO:0000313" key="3">
    <source>
        <dbReference type="EMBL" id="WPR88343.1"/>
    </source>
</evidence>
<protein>
    <submittedName>
        <fullName evidence="3">DNA polymerase III subunit gamma/tau</fullName>
    </submittedName>
</protein>
<evidence type="ECO:0000256" key="1">
    <source>
        <dbReference type="SAM" id="MobiDB-lite"/>
    </source>
</evidence>
<feature type="transmembrane region" description="Helical" evidence="2">
    <location>
        <begin position="72"/>
        <end position="93"/>
    </location>
</feature>
<feature type="compositionally biased region" description="Basic and acidic residues" evidence="1">
    <location>
        <begin position="30"/>
        <end position="39"/>
    </location>
</feature>
<feature type="region of interest" description="Disordered" evidence="1">
    <location>
        <begin position="1"/>
        <end position="47"/>
    </location>
</feature>
<feature type="compositionally biased region" description="Acidic residues" evidence="1">
    <location>
        <begin position="1"/>
        <end position="17"/>
    </location>
</feature>
<dbReference type="EMBL" id="CP139368">
    <property type="protein sequence ID" value="WPR88343.1"/>
    <property type="molecule type" value="Genomic_DNA"/>
</dbReference>
<feature type="transmembrane region" description="Helical" evidence="2">
    <location>
        <begin position="113"/>
        <end position="132"/>
    </location>
</feature>
<gene>
    <name evidence="3" type="ORF">SM116_11180</name>
</gene>
<feature type="transmembrane region" description="Helical" evidence="2">
    <location>
        <begin position="139"/>
        <end position="158"/>
    </location>
</feature>
<keyword evidence="2" id="KW-1133">Transmembrane helix</keyword>
<reference evidence="3 4" key="1">
    <citation type="submission" date="2023-11" db="EMBL/GenBank/DDBJ databases">
        <title>Genome sequence of Microbacterium rhizosphaerae KACC 19337.</title>
        <authorList>
            <person name="Choi H."/>
            <person name="Kim S."/>
            <person name="Kim Y."/>
            <person name="Kwon S.-W."/>
            <person name="Heo J."/>
        </authorList>
    </citation>
    <scope>NUCLEOTIDE SEQUENCE [LARGE SCALE GENOMIC DNA]</scope>
    <source>
        <strain evidence="3 4">KACC 19337</strain>
    </source>
</reference>
<keyword evidence="4" id="KW-1185">Reference proteome</keyword>
<keyword evidence="2" id="KW-0472">Membrane</keyword>
<proteinExistence type="predicted"/>
<name>A0ABZ0SHF3_9MICO</name>
<evidence type="ECO:0000256" key="2">
    <source>
        <dbReference type="SAM" id="Phobius"/>
    </source>
</evidence>
<keyword evidence="2" id="KW-0812">Transmembrane</keyword>
<dbReference type="RefSeq" id="WP_320941063.1">
    <property type="nucleotide sequence ID" value="NZ_BAABEU010000010.1"/>
</dbReference>
<dbReference type="Proteomes" id="UP001323798">
    <property type="component" value="Chromosome"/>
</dbReference>
<accession>A0ABZ0SHF3</accession>
<organism evidence="3 4">
    <name type="scientific">Microbacterium rhizosphaerae</name>
    <dbReference type="NCBI Taxonomy" id="1678237"/>
    <lineage>
        <taxon>Bacteria</taxon>
        <taxon>Bacillati</taxon>
        <taxon>Actinomycetota</taxon>
        <taxon>Actinomycetes</taxon>
        <taxon>Micrococcales</taxon>
        <taxon>Microbacteriaceae</taxon>
        <taxon>Microbacterium</taxon>
    </lineage>
</organism>
<evidence type="ECO:0000313" key="4">
    <source>
        <dbReference type="Proteomes" id="UP001323798"/>
    </source>
</evidence>
<sequence>MTPSSDDDALSWGDEDDPTLHVGSSSARAEPTRKDESAAERPALPDGYTAVGRGAETVGAPTDEHAPALGNVALLVIGVLGGIYLLSTIGWVVGGLRLKGAADFLVAPVAYQVSLWLAVAAPAIWFLTVLWLTARSRVWVRFAWLIGGAALLLPWPFIMVGTVGR</sequence>